<gene>
    <name evidence="2" type="ORF">TRFO_17854</name>
</gene>
<evidence type="ECO:0000313" key="2">
    <source>
        <dbReference type="EMBL" id="OHT12370.1"/>
    </source>
</evidence>
<comment type="caution">
    <text evidence="2">The sequence shown here is derived from an EMBL/GenBank/DDBJ whole genome shotgun (WGS) entry which is preliminary data.</text>
</comment>
<feature type="compositionally biased region" description="Polar residues" evidence="1">
    <location>
        <begin position="107"/>
        <end position="117"/>
    </location>
</feature>
<sequence length="434" mass="48588">MRNLRSSASPRNTISHASIFQARQYSKFRKSYSLREKEGNYYRDAFDTSYERALDIQLFGGNPELLYLQPRTKPKNRNQYSTNSKSEQLDELYKKVTGDVPPASFQIKKNTPSNHANPSYLRFSNMMPNSSNSHSNTHSNSGSHKATQTSAHLSSHVQSNISLHSNSPQTANSGSHRSLHLSANSRQEEPTSSFHAFSNLHQESDSPVNIPDGQITSQIPPPIHIQFDGQYETHLNGHFDSPELPPQYIPHNISGNQSNDGNSTFQNIESPKTPTNLSFDIKPNFSDDLLNDDSNGSHSMMPELHASELMSTDNEMEEEEEKYQKLTDDDYQAMVTNLKTVAQNLKDVSSNFKTGSSSNTHSELNESKDNPPRREKIDISTPNRQMTRQSIEVSIAHSASSDFLPMVLNSADETDDDSDESIPKPNISSPAIQK</sequence>
<proteinExistence type="predicted"/>
<feature type="compositionally biased region" description="Low complexity" evidence="1">
    <location>
        <begin position="124"/>
        <end position="144"/>
    </location>
</feature>
<dbReference type="GeneID" id="94834534"/>
<keyword evidence="3" id="KW-1185">Reference proteome</keyword>
<organism evidence="2 3">
    <name type="scientific">Tritrichomonas foetus</name>
    <dbReference type="NCBI Taxonomy" id="1144522"/>
    <lineage>
        <taxon>Eukaryota</taxon>
        <taxon>Metamonada</taxon>
        <taxon>Parabasalia</taxon>
        <taxon>Tritrichomonadida</taxon>
        <taxon>Tritrichomonadidae</taxon>
        <taxon>Tritrichomonas</taxon>
    </lineage>
</organism>
<accession>A0A1J4KMJ6</accession>
<feature type="compositionally biased region" description="Polar residues" evidence="1">
    <location>
        <begin position="349"/>
        <end position="362"/>
    </location>
</feature>
<protein>
    <submittedName>
        <fullName evidence="2">Uncharacterized protein</fullName>
    </submittedName>
</protein>
<feature type="compositionally biased region" description="Basic and acidic residues" evidence="1">
    <location>
        <begin position="363"/>
        <end position="378"/>
    </location>
</feature>
<dbReference type="Proteomes" id="UP000179807">
    <property type="component" value="Unassembled WGS sequence"/>
</dbReference>
<feature type="region of interest" description="Disordered" evidence="1">
    <location>
        <begin position="103"/>
        <end position="192"/>
    </location>
</feature>
<feature type="compositionally biased region" description="Polar residues" evidence="1">
    <location>
        <begin position="77"/>
        <end position="86"/>
    </location>
</feature>
<dbReference type="AlphaFoldDB" id="A0A1J4KMJ6"/>
<dbReference type="EMBL" id="MLAK01000565">
    <property type="protein sequence ID" value="OHT12370.1"/>
    <property type="molecule type" value="Genomic_DNA"/>
</dbReference>
<dbReference type="RefSeq" id="XP_068365506.1">
    <property type="nucleotide sequence ID" value="XM_068499830.1"/>
</dbReference>
<reference evidence="2" key="1">
    <citation type="submission" date="2016-10" db="EMBL/GenBank/DDBJ databases">
        <authorList>
            <person name="Benchimol M."/>
            <person name="Almeida L.G."/>
            <person name="Vasconcelos A.T."/>
            <person name="Perreira-Neves A."/>
            <person name="Rosa I.A."/>
            <person name="Tasca T."/>
            <person name="Bogo M.R."/>
            <person name="de Souza W."/>
        </authorList>
    </citation>
    <scope>NUCLEOTIDE SEQUENCE [LARGE SCALE GENOMIC DNA]</scope>
    <source>
        <strain evidence="2">K</strain>
    </source>
</reference>
<name>A0A1J4KMJ6_9EUKA</name>
<evidence type="ECO:0000256" key="1">
    <source>
        <dbReference type="SAM" id="MobiDB-lite"/>
    </source>
</evidence>
<feature type="region of interest" description="Disordered" evidence="1">
    <location>
        <begin position="69"/>
        <end position="89"/>
    </location>
</feature>
<feature type="compositionally biased region" description="Polar residues" evidence="1">
    <location>
        <begin position="380"/>
        <end position="401"/>
    </location>
</feature>
<dbReference type="VEuPathDB" id="TrichDB:TRFO_17854"/>
<feature type="region of interest" description="Disordered" evidence="1">
    <location>
        <begin position="349"/>
        <end position="434"/>
    </location>
</feature>
<evidence type="ECO:0000313" key="3">
    <source>
        <dbReference type="Proteomes" id="UP000179807"/>
    </source>
</evidence>
<feature type="compositionally biased region" description="Polar residues" evidence="1">
    <location>
        <begin position="145"/>
        <end position="192"/>
    </location>
</feature>